<dbReference type="InterPro" id="IPR047057">
    <property type="entry name" value="MerR_fam"/>
</dbReference>
<proteinExistence type="predicted"/>
<sequence length="451" mass="50131">MANEDIPTYNLKAVVRETGLKPDTLRAWERRYGMPDPDRTGGGHRLYSQRDINTLKWLLARQHEGMSISRAVGLWRNLQEEGRDPFQLYPPISQHTAAAAPSPIELGNTVVDLRRAWVEAALRFDERQAELILNQAFSYYSPEVVCFELLQKALAEMGAGWYEGAISVQQEHFASALALRRLDSLLAATPAPTQPGRIIVGCPPGEFHTFSPLLVTFLLRRRGWDVVYLGADVPINRLQATIEATHTDLVVFSAQLLDTAASLLDAAQSLEDAGVSLAFGGHIFTATPGLAERIPGHYLGDVLQQVPYVIERLALNQQPAPPTIPVTDNYRRAWAYFRERASLIETQLWQQNMRWNGATSDFSDISHYLTRNILSALRLGDLDYVGPNLEWAAGIVSNHHLPPQALPEFMTAYTQAAAHHLSEPEGHLVVDWLGKVTAALQVSPALTTPNR</sequence>
<keyword evidence="1" id="KW-0805">Transcription regulation</keyword>
<dbReference type="InterPro" id="IPR003759">
    <property type="entry name" value="Cbl-bd_cap"/>
</dbReference>
<dbReference type="PROSITE" id="PS50937">
    <property type="entry name" value="HTH_MERR_2"/>
    <property type="match status" value="1"/>
</dbReference>
<name>A0A160T1S6_9CHLR</name>
<dbReference type="Gene3D" id="3.40.50.280">
    <property type="entry name" value="Cobalamin-binding domain"/>
    <property type="match status" value="1"/>
</dbReference>
<dbReference type="Proteomes" id="UP000215027">
    <property type="component" value="Chromosome I"/>
</dbReference>
<reference evidence="6" key="1">
    <citation type="submission" date="2016-01" db="EMBL/GenBank/DDBJ databases">
        <authorList>
            <person name="Mcilroy J.S."/>
            <person name="Karst M S."/>
            <person name="Albertsen M."/>
        </authorList>
    </citation>
    <scope>NUCLEOTIDE SEQUENCE</scope>
    <source>
        <strain evidence="6">Cfx-K</strain>
    </source>
</reference>
<dbReference type="GO" id="GO:0003700">
    <property type="term" value="F:DNA-binding transcription factor activity"/>
    <property type="evidence" value="ECO:0007669"/>
    <property type="project" value="InterPro"/>
</dbReference>
<dbReference type="PROSITE" id="PS51332">
    <property type="entry name" value="B12_BINDING"/>
    <property type="match status" value="1"/>
</dbReference>
<dbReference type="InterPro" id="IPR000551">
    <property type="entry name" value="MerR-type_HTH_dom"/>
</dbReference>
<keyword evidence="3" id="KW-0804">Transcription</keyword>
<dbReference type="InterPro" id="IPR036594">
    <property type="entry name" value="Meth_synthase_dom"/>
</dbReference>
<feature type="domain" description="HTH merR-type" evidence="4">
    <location>
        <begin position="18"/>
        <end position="74"/>
    </location>
</feature>
<dbReference type="Pfam" id="PF02607">
    <property type="entry name" value="B12-binding_2"/>
    <property type="match status" value="1"/>
</dbReference>
<evidence type="ECO:0000256" key="2">
    <source>
        <dbReference type="ARBA" id="ARBA00023125"/>
    </source>
</evidence>
<dbReference type="InterPro" id="IPR009061">
    <property type="entry name" value="DNA-bd_dom_put_sf"/>
</dbReference>
<dbReference type="InterPro" id="IPR006158">
    <property type="entry name" value="Cobalamin-bd"/>
</dbReference>
<dbReference type="AlphaFoldDB" id="A0A160T1S6"/>
<dbReference type="GO" id="GO:0046872">
    <property type="term" value="F:metal ion binding"/>
    <property type="evidence" value="ECO:0007669"/>
    <property type="project" value="InterPro"/>
</dbReference>
<keyword evidence="7" id="KW-1185">Reference proteome</keyword>
<dbReference type="OrthoDB" id="9800334at2"/>
<dbReference type="PANTHER" id="PTHR30204:SF67">
    <property type="entry name" value="HTH-TYPE TRANSCRIPTIONAL REGULATOR MLRA-RELATED"/>
    <property type="match status" value="1"/>
</dbReference>
<dbReference type="Gene3D" id="1.10.1240.10">
    <property type="entry name" value="Methionine synthase domain"/>
    <property type="match status" value="1"/>
</dbReference>
<dbReference type="SUPFAM" id="SSF46955">
    <property type="entry name" value="Putative DNA-binding domain"/>
    <property type="match status" value="1"/>
</dbReference>
<dbReference type="CDD" id="cd01104">
    <property type="entry name" value="HTH_MlrA-CarA"/>
    <property type="match status" value="1"/>
</dbReference>
<dbReference type="Gene3D" id="1.10.1660.10">
    <property type="match status" value="1"/>
</dbReference>
<dbReference type="CDD" id="cd02065">
    <property type="entry name" value="B12-binding_like"/>
    <property type="match status" value="1"/>
</dbReference>
<dbReference type="Pfam" id="PF02310">
    <property type="entry name" value="B12-binding"/>
    <property type="match status" value="1"/>
</dbReference>
<evidence type="ECO:0000259" key="5">
    <source>
        <dbReference type="PROSITE" id="PS51332"/>
    </source>
</evidence>
<dbReference type="InterPro" id="IPR036724">
    <property type="entry name" value="Cobalamin-bd_sf"/>
</dbReference>
<dbReference type="SUPFAM" id="SSF52242">
    <property type="entry name" value="Cobalamin (vitamin B12)-binding domain"/>
    <property type="match status" value="1"/>
</dbReference>
<evidence type="ECO:0000259" key="4">
    <source>
        <dbReference type="PROSITE" id="PS50937"/>
    </source>
</evidence>
<evidence type="ECO:0000313" key="6">
    <source>
        <dbReference type="EMBL" id="CUS02778.2"/>
    </source>
</evidence>
<dbReference type="KEGG" id="pbf:CFX0092_A0900"/>
<accession>A0A160T1S6</accession>
<protein>
    <submittedName>
        <fullName evidence="6">MerR family transcriptional regulator</fullName>
    </submittedName>
</protein>
<evidence type="ECO:0000256" key="3">
    <source>
        <dbReference type="ARBA" id="ARBA00023163"/>
    </source>
</evidence>
<keyword evidence="2" id="KW-0238">DNA-binding</keyword>
<organism evidence="6 7">
    <name type="scientific">Candidatus Promineifilum breve</name>
    <dbReference type="NCBI Taxonomy" id="1806508"/>
    <lineage>
        <taxon>Bacteria</taxon>
        <taxon>Bacillati</taxon>
        <taxon>Chloroflexota</taxon>
        <taxon>Ardenticatenia</taxon>
        <taxon>Candidatus Promineifilales</taxon>
        <taxon>Candidatus Promineifilaceae</taxon>
        <taxon>Candidatus Promineifilum</taxon>
    </lineage>
</organism>
<gene>
    <name evidence="6" type="ORF">CFX0092_A0900</name>
</gene>
<feature type="domain" description="B12-binding" evidence="5">
    <location>
        <begin position="195"/>
        <end position="320"/>
    </location>
</feature>
<dbReference type="Pfam" id="PF13411">
    <property type="entry name" value="MerR_1"/>
    <property type="match status" value="1"/>
</dbReference>
<dbReference type="EMBL" id="LN890655">
    <property type="protein sequence ID" value="CUS02778.2"/>
    <property type="molecule type" value="Genomic_DNA"/>
</dbReference>
<evidence type="ECO:0000256" key="1">
    <source>
        <dbReference type="ARBA" id="ARBA00023015"/>
    </source>
</evidence>
<dbReference type="PANTHER" id="PTHR30204">
    <property type="entry name" value="REDOX-CYCLING DRUG-SENSING TRANSCRIPTIONAL ACTIVATOR SOXR"/>
    <property type="match status" value="1"/>
</dbReference>
<dbReference type="RefSeq" id="WP_095042354.1">
    <property type="nucleotide sequence ID" value="NZ_LN890655.1"/>
</dbReference>
<dbReference type="SMART" id="SM00422">
    <property type="entry name" value="HTH_MERR"/>
    <property type="match status" value="1"/>
</dbReference>
<evidence type="ECO:0000313" key="7">
    <source>
        <dbReference type="Proteomes" id="UP000215027"/>
    </source>
</evidence>
<dbReference type="GO" id="GO:0031419">
    <property type="term" value="F:cobalamin binding"/>
    <property type="evidence" value="ECO:0007669"/>
    <property type="project" value="InterPro"/>
</dbReference>
<dbReference type="GO" id="GO:0003677">
    <property type="term" value="F:DNA binding"/>
    <property type="evidence" value="ECO:0007669"/>
    <property type="project" value="UniProtKB-KW"/>
</dbReference>